<dbReference type="Proteomes" id="UP000298642">
    <property type="component" value="Chromosome"/>
</dbReference>
<evidence type="ECO:0000256" key="6">
    <source>
        <dbReference type="ARBA" id="ARBA00023136"/>
    </source>
</evidence>
<evidence type="ECO:0000313" key="9">
    <source>
        <dbReference type="EMBL" id="QCI60013.1"/>
    </source>
</evidence>
<dbReference type="PANTHER" id="PTHR33778">
    <property type="entry name" value="PROTEIN MGTC"/>
    <property type="match status" value="1"/>
</dbReference>
<keyword evidence="3" id="KW-1003">Cell membrane</keyword>
<dbReference type="EMBL" id="CP034413">
    <property type="protein sequence ID" value="QCI60013.1"/>
    <property type="molecule type" value="Genomic_DNA"/>
</dbReference>
<feature type="transmembrane region" description="Helical" evidence="7">
    <location>
        <begin position="12"/>
        <end position="32"/>
    </location>
</feature>
<dbReference type="AlphaFoldDB" id="A0A4D7AR40"/>
<dbReference type="GO" id="GO:0005886">
    <property type="term" value="C:plasma membrane"/>
    <property type="evidence" value="ECO:0007669"/>
    <property type="project" value="UniProtKB-SubCell"/>
</dbReference>
<evidence type="ECO:0000256" key="5">
    <source>
        <dbReference type="ARBA" id="ARBA00022989"/>
    </source>
</evidence>
<reference evidence="10" key="1">
    <citation type="submission" date="2018-12" db="EMBL/GenBank/DDBJ databases">
        <title>Dusodibacter welbiota gen. nov., sp. nov., isolated from human faeces and emended description of the Oscillibacter genus.</title>
        <authorList>
            <person name="Le Roy T."/>
            <person name="Van der Smissen P."/>
            <person name="Delzenne N."/>
            <person name="Muccioli G."/>
            <person name="Collet J.F."/>
            <person name="Cani P.D."/>
        </authorList>
    </citation>
    <scope>NUCLEOTIDE SEQUENCE [LARGE SCALE GENOMIC DNA]</scope>
    <source>
        <strain evidence="10">J115</strain>
    </source>
</reference>
<comment type="similarity">
    <text evidence="2">Belongs to the MgtC/SapB family.</text>
</comment>
<proteinExistence type="inferred from homology"/>
<evidence type="ECO:0000256" key="4">
    <source>
        <dbReference type="ARBA" id="ARBA00022692"/>
    </source>
</evidence>
<organism evidence="9 10">
    <name type="scientific">Dysosmobacter welbionis</name>
    <dbReference type="NCBI Taxonomy" id="2093857"/>
    <lineage>
        <taxon>Bacteria</taxon>
        <taxon>Bacillati</taxon>
        <taxon>Bacillota</taxon>
        <taxon>Clostridia</taxon>
        <taxon>Eubacteriales</taxon>
        <taxon>Oscillospiraceae</taxon>
        <taxon>Dysosmobacter</taxon>
    </lineage>
</organism>
<evidence type="ECO:0000313" key="10">
    <source>
        <dbReference type="Proteomes" id="UP000298642"/>
    </source>
</evidence>
<dbReference type="GeneID" id="89521497"/>
<keyword evidence="10" id="KW-1185">Reference proteome</keyword>
<evidence type="ECO:0000256" key="1">
    <source>
        <dbReference type="ARBA" id="ARBA00004651"/>
    </source>
</evidence>
<evidence type="ECO:0000256" key="3">
    <source>
        <dbReference type="ARBA" id="ARBA00022475"/>
    </source>
</evidence>
<dbReference type="Pfam" id="PF02308">
    <property type="entry name" value="MgtC"/>
    <property type="match status" value="1"/>
</dbReference>
<sequence length="230" mass="25431">MLPIFDGVRDVTVLSTTLRMLLAVVCGGLIGLEREYKRRPAGFRTHILICLGAAMTTLTSQFLYLNLHYYTDMARLGAQVVAGIGFIGAGAIIVTRRRRVKGLTTAAGLWAAAIVGLCLGGGFYEGGIFATALILAAEMFLSKLEYRMLDNAPEVNLYMEYSNKTCLDNVLRLFRDLNLKVLNMEITRSTETETHNACALFTLRLNKRCRVEQLIPKMNATEGVVSVEEL</sequence>
<feature type="domain" description="MgtC/SapB/SrpB/YhiD N-terminal" evidence="8">
    <location>
        <begin position="20"/>
        <end position="145"/>
    </location>
</feature>
<dbReference type="PANTHER" id="PTHR33778:SF1">
    <property type="entry name" value="MAGNESIUM TRANSPORTER YHID-RELATED"/>
    <property type="match status" value="1"/>
</dbReference>
<feature type="transmembrane region" description="Helical" evidence="7">
    <location>
        <begin position="102"/>
        <end position="122"/>
    </location>
</feature>
<keyword evidence="5 7" id="KW-1133">Transmembrane helix</keyword>
<evidence type="ECO:0000256" key="2">
    <source>
        <dbReference type="ARBA" id="ARBA00009298"/>
    </source>
</evidence>
<accession>A0A4D7AR40</accession>
<dbReference type="KEGG" id="obj:EIO64_12930"/>
<dbReference type="InterPro" id="IPR049177">
    <property type="entry name" value="MgtC_SapB_SrpB_YhiD_N"/>
</dbReference>
<evidence type="ECO:0000256" key="7">
    <source>
        <dbReference type="SAM" id="Phobius"/>
    </source>
</evidence>
<feature type="transmembrane region" description="Helical" evidence="7">
    <location>
        <begin position="76"/>
        <end position="95"/>
    </location>
</feature>
<protein>
    <submittedName>
        <fullName evidence="9">MgtC/SapB family protein</fullName>
    </submittedName>
</protein>
<keyword evidence="6 7" id="KW-0472">Membrane</keyword>
<dbReference type="InterPro" id="IPR003416">
    <property type="entry name" value="MgtC/SapB/SrpB/YhiD_fam"/>
</dbReference>
<comment type="subcellular location">
    <subcellularLocation>
        <location evidence="1">Cell membrane</location>
        <topology evidence="1">Multi-pass membrane protein</topology>
    </subcellularLocation>
</comment>
<feature type="transmembrane region" description="Helical" evidence="7">
    <location>
        <begin position="44"/>
        <end position="64"/>
    </location>
</feature>
<evidence type="ECO:0000259" key="8">
    <source>
        <dbReference type="Pfam" id="PF02308"/>
    </source>
</evidence>
<dbReference type="PRINTS" id="PR01837">
    <property type="entry name" value="MGTCSAPBPROT"/>
</dbReference>
<keyword evidence="4 7" id="KW-0812">Transmembrane</keyword>
<dbReference type="RefSeq" id="WP_021749067.1">
    <property type="nucleotide sequence ID" value="NZ_CAUWCU010000040.1"/>
</dbReference>
<gene>
    <name evidence="9" type="ORF">EIO64_12930</name>
</gene>
<name>A0A4D7AR40_9FIRM</name>